<name>A0ABW3C5U9_SPHXN</name>
<accession>A0ABW3C5U9</accession>
<sequence>MGRPPTKLAEALRALRRRMGLTMSEVSRRTGIAISTLSKVESGKMSLTYDKLTQLCQGLGVDFADLLGGSSPAQGDSSAKGRRSINRIGEGVVVRTEHYDHCYLSTDVSGKAFVPLVVSPQSRSFSDFPDYVRHGGEEFVYVLEGALEVHSEYYKPVILQAGESMWMDSQMGHAYVAHGDAPCRVIAVCSGNETELIDAVNAVDHHPPQKPE</sequence>
<dbReference type="EMBL" id="JBHTIK010000008">
    <property type="protein sequence ID" value="MFD0849255.1"/>
    <property type="molecule type" value="Genomic_DNA"/>
</dbReference>
<dbReference type="Pfam" id="PF01381">
    <property type="entry name" value="HTH_3"/>
    <property type="match status" value="1"/>
</dbReference>
<dbReference type="InterPro" id="IPR014710">
    <property type="entry name" value="RmlC-like_jellyroll"/>
</dbReference>
<dbReference type="PANTHER" id="PTHR46797:SF20">
    <property type="entry name" value="BLR4304 PROTEIN"/>
    <property type="match status" value="1"/>
</dbReference>
<evidence type="ECO:0000256" key="1">
    <source>
        <dbReference type="ARBA" id="ARBA00023125"/>
    </source>
</evidence>
<dbReference type="InterPro" id="IPR011051">
    <property type="entry name" value="RmlC_Cupin_sf"/>
</dbReference>
<keyword evidence="4" id="KW-1185">Reference proteome</keyword>
<comment type="caution">
    <text evidence="3">The sequence shown here is derived from an EMBL/GenBank/DDBJ whole genome shotgun (WGS) entry which is preliminary data.</text>
</comment>
<dbReference type="SUPFAM" id="SSF47413">
    <property type="entry name" value="lambda repressor-like DNA-binding domains"/>
    <property type="match status" value="1"/>
</dbReference>
<dbReference type="Gene3D" id="2.60.120.10">
    <property type="entry name" value="Jelly Rolls"/>
    <property type="match status" value="1"/>
</dbReference>
<dbReference type="InterPro" id="IPR013096">
    <property type="entry name" value="Cupin_2"/>
</dbReference>
<proteinExistence type="predicted"/>
<evidence type="ECO:0000259" key="2">
    <source>
        <dbReference type="PROSITE" id="PS50943"/>
    </source>
</evidence>
<dbReference type="SMART" id="SM00530">
    <property type="entry name" value="HTH_XRE"/>
    <property type="match status" value="1"/>
</dbReference>
<evidence type="ECO:0000313" key="4">
    <source>
        <dbReference type="Proteomes" id="UP001597124"/>
    </source>
</evidence>
<dbReference type="Pfam" id="PF07883">
    <property type="entry name" value="Cupin_2"/>
    <property type="match status" value="1"/>
</dbReference>
<dbReference type="SUPFAM" id="SSF51182">
    <property type="entry name" value="RmlC-like cupins"/>
    <property type="match status" value="1"/>
</dbReference>
<dbReference type="CDD" id="cd02209">
    <property type="entry name" value="cupin_XRE_C"/>
    <property type="match status" value="1"/>
</dbReference>
<keyword evidence="1" id="KW-0238">DNA-binding</keyword>
<dbReference type="PANTHER" id="PTHR46797">
    <property type="entry name" value="HTH-TYPE TRANSCRIPTIONAL REGULATOR"/>
    <property type="match status" value="1"/>
</dbReference>
<dbReference type="InterPro" id="IPR001387">
    <property type="entry name" value="Cro/C1-type_HTH"/>
</dbReference>
<protein>
    <submittedName>
        <fullName evidence="3">Helix-turn-helix domain-containing protein</fullName>
    </submittedName>
</protein>
<evidence type="ECO:0000313" key="3">
    <source>
        <dbReference type="EMBL" id="MFD0849255.1"/>
    </source>
</evidence>
<dbReference type="InterPro" id="IPR050807">
    <property type="entry name" value="TransReg_Diox_bact_type"/>
</dbReference>
<dbReference type="Gene3D" id="1.10.260.40">
    <property type="entry name" value="lambda repressor-like DNA-binding domains"/>
    <property type="match status" value="1"/>
</dbReference>
<feature type="domain" description="HTH cro/C1-type" evidence="2">
    <location>
        <begin position="12"/>
        <end position="66"/>
    </location>
</feature>
<gene>
    <name evidence="3" type="ORF">ACFQ00_13040</name>
</gene>
<organism evidence="3 4">
    <name type="scientific">Sphingosinicella xenopeptidilytica</name>
    <dbReference type="NCBI Taxonomy" id="364098"/>
    <lineage>
        <taxon>Bacteria</taxon>
        <taxon>Pseudomonadati</taxon>
        <taxon>Pseudomonadota</taxon>
        <taxon>Alphaproteobacteria</taxon>
        <taxon>Sphingomonadales</taxon>
        <taxon>Sphingosinicellaceae</taxon>
        <taxon>Sphingosinicella</taxon>
    </lineage>
</organism>
<dbReference type="Proteomes" id="UP001597124">
    <property type="component" value="Unassembled WGS sequence"/>
</dbReference>
<dbReference type="RefSeq" id="WP_381491514.1">
    <property type="nucleotide sequence ID" value="NZ_JBHTIK010000008.1"/>
</dbReference>
<dbReference type="PROSITE" id="PS50943">
    <property type="entry name" value="HTH_CROC1"/>
    <property type="match status" value="1"/>
</dbReference>
<dbReference type="CDD" id="cd00093">
    <property type="entry name" value="HTH_XRE"/>
    <property type="match status" value="1"/>
</dbReference>
<dbReference type="InterPro" id="IPR010982">
    <property type="entry name" value="Lambda_DNA-bd_dom_sf"/>
</dbReference>
<reference evidence="4" key="1">
    <citation type="journal article" date="2019" name="Int. J. Syst. Evol. Microbiol.">
        <title>The Global Catalogue of Microorganisms (GCM) 10K type strain sequencing project: providing services to taxonomists for standard genome sequencing and annotation.</title>
        <authorList>
            <consortium name="The Broad Institute Genomics Platform"/>
            <consortium name="The Broad Institute Genome Sequencing Center for Infectious Disease"/>
            <person name="Wu L."/>
            <person name="Ma J."/>
        </authorList>
    </citation>
    <scope>NUCLEOTIDE SEQUENCE [LARGE SCALE GENOMIC DNA]</scope>
    <source>
        <strain evidence="4">CCUG 52537</strain>
    </source>
</reference>